<gene>
    <name evidence="6" type="ORF">EZV62_026066</name>
</gene>
<dbReference type="SUPFAM" id="SSF101941">
    <property type="entry name" value="NAC domain"/>
    <property type="match status" value="1"/>
</dbReference>
<keyword evidence="4" id="KW-0539">Nucleus</keyword>
<dbReference type="PANTHER" id="PTHR31719">
    <property type="entry name" value="NAC TRANSCRIPTION FACTOR 56"/>
    <property type="match status" value="1"/>
</dbReference>
<evidence type="ECO:0000259" key="5">
    <source>
        <dbReference type="PROSITE" id="PS51005"/>
    </source>
</evidence>
<evidence type="ECO:0000256" key="1">
    <source>
        <dbReference type="ARBA" id="ARBA00023015"/>
    </source>
</evidence>
<protein>
    <recommendedName>
        <fullName evidence="5">NAC domain-containing protein</fullName>
    </recommendedName>
</protein>
<evidence type="ECO:0000256" key="3">
    <source>
        <dbReference type="ARBA" id="ARBA00023163"/>
    </source>
</evidence>
<evidence type="ECO:0000256" key="2">
    <source>
        <dbReference type="ARBA" id="ARBA00023125"/>
    </source>
</evidence>
<organism evidence="6 7">
    <name type="scientific">Acer yangbiense</name>
    <dbReference type="NCBI Taxonomy" id="1000413"/>
    <lineage>
        <taxon>Eukaryota</taxon>
        <taxon>Viridiplantae</taxon>
        <taxon>Streptophyta</taxon>
        <taxon>Embryophyta</taxon>
        <taxon>Tracheophyta</taxon>
        <taxon>Spermatophyta</taxon>
        <taxon>Magnoliopsida</taxon>
        <taxon>eudicotyledons</taxon>
        <taxon>Gunneridae</taxon>
        <taxon>Pentapetalae</taxon>
        <taxon>rosids</taxon>
        <taxon>malvids</taxon>
        <taxon>Sapindales</taxon>
        <taxon>Sapindaceae</taxon>
        <taxon>Hippocastanoideae</taxon>
        <taxon>Acereae</taxon>
        <taxon>Acer</taxon>
    </lineage>
</organism>
<keyword evidence="3" id="KW-0804">Transcription</keyword>
<dbReference type="EMBL" id="VAHF01000013">
    <property type="protein sequence ID" value="TXG46772.1"/>
    <property type="molecule type" value="Genomic_DNA"/>
</dbReference>
<sequence length="212" mass="24943">MERYYSTIKEKLIACSVDPLAVERCFKQMDAVEMEAMERRMVSLGYKFHPEEELLVNYYLREKCRDETVSFYRINNEIDVYKKHPRDLMGDTIVGGDNPCYFFTRSCWNETQPRLDVQGHWIFGEQTDIFYEGIQVGVKLTLQYCEFDRQTEYKMTEYKLNSTAVDNSMDDDDDNMLLPMDVDTFFLCNLYRDTLAAADECPEVSSKGKEKA</sequence>
<keyword evidence="2" id="KW-0238">DNA-binding</keyword>
<keyword evidence="1" id="KW-0805">Transcription regulation</keyword>
<dbReference type="Proteomes" id="UP000323000">
    <property type="component" value="Chromosome 13"/>
</dbReference>
<feature type="domain" description="NAC" evidence="5">
    <location>
        <begin position="42"/>
        <end position="193"/>
    </location>
</feature>
<evidence type="ECO:0000313" key="6">
    <source>
        <dbReference type="EMBL" id="TXG46772.1"/>
    </source>
</evidence>
<dbReference type="GO" id="GO:0003677">
    <property type="term" value="F:DNA binding"/>
    <property type="evidence" value="ECO:0007669"/>
    <property type="project" value="UniProtKB-KW"/>
</dbReference>
<comment type="caution">
    <text evidence="6">The sequence shown here is derived from an EMBL/GenBank/DDBJ whole genome shotgun (WGS) entry which is preliminary data.</text>
</comment>
<dbReference type="InterPro" id="IPR036093">
    <property type="entry name" value="NAC_dom_sf"/>
</dbReference>
<dbReference type="GO" id="GO:0006355">
    <property type="term" value="P:regulation of DNA-templated transcription"/>
    <property type="evidence" value="ECO:0007669"/>
    <property type="project" value="InterPro"/>
</dbReference>
<dbReference type="Gene3D" id="2.170.150.80">
    <property type="entry name" value="NAC domain"/>
    <property type="match status" value="1"/>
</dbReference>
<dbReference type="OrthoDB" id="1429682at2759"/>
<dbReference type="PANTHER" id="PTHR31719:SF43">
    <property type="entry name" value="NAC TRANSCRIPTION FACTOR 56"/>
    <property type="match status" value="1"/>
</dbReference>
<evidence type="ECO:0000256" key="4">
    <source>
        <dbReference type="ARBA" id="ARBA00023242"/>
    </source>
</evidence>
<dbReference type="PROSITE" id="PS51005">
    <property type="entry name" value="NAC"/>
    <property type="match status" value="1"/>
</dbReference>
<reference evidence="7" key="1">
    <citation type="journal article" date="2019" name="Gigascience">
        <title>De novo genome assembly of the endangered Acer yangbiense, a plant species with extremely small populations endemic to Yunnan Province, China.</title>
        <authorList>
            <person name="Yang J."/>
            <person name="Wariss H.M."/>
            <person name="Tao L."/>
            <person name="Zhang R."/>
            <person name="Yun Q."/>
            <person name="Hollingsworth P."/>
            <person name="Dao Z."/>
            <person name="Luo G."/>
            <person name="Guo H."/>
            <person name="Ma Y."/>
            <person name="Sun W."/>
        </authorList>
    </citation>
    <scope>NUCLEOTIDE SEQUENCE [LARGE SCALE GENOMIC DNA]</scope>
    <source>
        <strain evidence="7">cv. Malutang</strain>
    </source>
</reference>
<dbReference type="AlphaFoldDB" id="A0A5C7GR29"/>
<proteinExistence type="predicted"/>
<name>A0A5C7GR29_9ROSI</name>
<evidence type="ECO:0000313" key="7">
    <source>
        <dbReference type="Proteomes" id="UP000323000"/>
    </source>
</evidence>
<dbReference type="InterPro" id="IPR003441">
    <property type="entry name" value="NAC-dom"/>
</dbReference>
<accession>A0A5C7GR29</accession>
<keyword evidence="7" id="KW-1185">Reference proteome</keyword>
<dbReference type="Pfam" id="PF02365">
    <property type="entry name" value="NAM"/>
    <property type="match status" value="1"/>
</dbReference>